<sequence>MSCEGIHSQLLFILLACYWNVSYYTILVLVPGHDSNLTDSTTMASDVSYAKYTIVIPMIVHIFASICIVCCIIMNNMERFAKKLPSTVIVTTLIFVLFFNVLSVLLMFWHATPRAEELAQVKACAILSLVTAVLVFLTMTYFFVRPSRTALIIHDQYKEPKKMKISAPPPAQVQKSKDPTAETMISQEKPPFKPSSDENQYENLATVNKITSF</sequence>
<evidence type="ECO:0000313" key="4">
    <source>
        <dbReference type="Proteomes" id="UP001176961"/>
    </source>
</evidence>
<feature type="transmembrane region" description="Helical" evidence="2">
    <location>
        <begin position="52"/>
        <end position="75"/>
    </location>
</feature>
<dbReference type="AlphaFoldDB" id="A0AA36MBZ5"/>
<evidence type="ECO:0000256" key="1">
    <source>
        <dbReference type="SAM" id="MobiDB-lite"/>
    </source>
</evidence>
<accession>A0AA36MBZ5</accession>
<keyword evidence="2" id="KW-0472">Membrane</keyword>
<evidence type="ECO:0000313" key="3">
    <source>
        <dbReference type="EMBL" id="CAJ0606516.1"/>
    </source>
</evidence>
<keyword evidence="2" id="KW-1133">Transmembrane helix</keyword>
<evidence type="ECO:0000256" key="2">
    <source>
        <dbReference type="SAM" id="Phobius"/>
    </source>
</evidence>
<proteinExistence type="predicted"/>
<keyword evidence="4" id="KW-1185">Reference proteome</keyword>
<feature type="transmembrane region" description="Helical" evidence="2">
    <location>
        <begin position="123"/>
        <end position="144"/>
    </location>
</feature>
<gene>
    <name evidence="3" type="ORF">CYNAS_LOCUS18499</name>
</gene>
<keyword evidence="2" id="KW-0812">Transmembrane</keyword>
<protein>
    <submittedName>
        <fullName evidence="3">Uncharacterized protein</fullName>
    </submittedName>
</protein>
<dbReference type="Proteomes" id="UP001176961">
    <property type="component" value="Unassembled WGS sequence"/>
</dbReference>
<feature type="transmembrane region" description="Helical" evidence="2">
    <location>
        <begin position="87"/>
        <end position="111"/>
    </location>
</feature>
<organism evidence="3 4">
    <name type="scientific">Cylicocyclus nassatus</name>
    <name type="common">Nematode worm</name>
    <dbReference type="NCBI Taxonomy" id="53992"/>
    <lineage>
        <taxon>Eukaryota</taxon>
        <taxon>Metazoa</taxon>
        <taxon>Ecdysozoa</taxon>
        <taxon>Nematoda</taxon>
        <taxon>Chromadorea</taxon>
        <taxon>Rhabditida</taxon>
        <taxon>Rhabditina</taxon>
        <taxon>Rhabditomorpha</taxon>
        <taxon>Strongyloidea</taxon>
        <taxon>Strongylidae</taxon>
        <taxon>Cylicocyclus</taxon>
    </lineage>
</organism>
<comment type="caution">
    <text evidence="3">The sequence shown here is derived from an EMBL/GenBank/DDBJ whole genome shotgun (WGS) entry which is preliminary data.</text>
</comment>
<feature type="region of interest" description="Disordered" evidence="1">
    <location>
        <begin position="163"/>
        <end position="199"/>
    </location>
</feature>
<name>A0AA36MBZ5_CYLNA</name>
<dbReference type="EMBL" id="CATQJL010000316">
    <property type="protein sequence ID" value="CAJ0606516.1"/>
    <property type="molecule type" value="Genomic_DNA"/>
</dbReference>
<feature type="transmembrane region" description="Helical" evidence="2">
    <location>
        <begin position="12"/>
        <end position="32"/>
    </location>
</feature>
<reference evidence="3" key="1">
    <citation type="submission" date="2023-07" db="EMBL/GenBank/DDBJ databases">
        <authorList>
            <consortium name="CYATHOMIX"/>
        </authorList>
    </citation>
    <scope>NUCLEOTIDE SEQUENCE</scope>
    <source>
        <strain evidence="3">N/A</strain>
    </source>
</reference>